<dbReference type="Proteomes" id="UP000214646">
    <property type="component" value="Unassembled WGS sequence"/>
</dbReference>
<evidence type="ECO:0000313" key="1">
    <source>
        <dbReference type="EMBL" id="OWK34660.1"/>
    </source>
</evidence>
<sequence>MRTMPAVNQVASDQSQILPFQERVQPWMMACFGQAIADDRIERNHRFLEEALELVQACGCTREECLQLVDYVFGRAVGEPPQEAGGVMVTLAALCLANGLDMHDAGEIELSRVWGKIEQIRAKQAAKPRGSVLPVAPSYSAVEEDRDKP</sequence>
<protein>
    <submittedName>
        <fullName evidence="1">Uncharacterized protein</fullName>
    </submittedName>
</protein>
<name>A0A225CZ59_9BACT</name>
<reference evidence="2" key="1">
    <citation type="submission" date="2017-06" db="EMBL/GenBank/DDBJ databases">
        <title>Genome analysis of Fimbriiglobus ruber SP5, the first member of the order Planctomycetales with confirmed chitinolytic capability.</title>
        <authorList>
            <person name="Ravin N.V."/>
            <person name="Rakitin A.L."/>
            <person name="Ivanova A.A."/>
            <person name="Beletsky A.V."/>
            <person name="Kulichevskaya I.S."/>
            <person name="Mardanov A.V."/>
            <person name="Dedysh S.N."/>
        </authorList>
    </citation>
    <scope>NUCLEOTIDE SEQUENCE [LARGE SCALE GENOMIC DNA]</scope>
    <source>
        <strain evidence="2">SP5</strain>
    </source>
</reference>
<proteinExistence type="predicted"/>
<gene>
    <name evidence="1" type="ORF">FRUB_10631</name>
</gene>
<dbReference type="EMBL" id="NIDE01000020">
    <property type="protein sequence ID" value="OWK34660.1"/>
    <property type="molecule type" value="Genomic_DNA"/>
</dbReference>
<comment type="caution">
    <text evidence="1">The sequence shown here is derived from an EMBL/GenBank/DDBJ whole genome shotgun (WGS) entry which is preliminary data.</text>
</comment>
<evidence type="ECO:0000313" key="2">
    <source>
        <dbReference type="Proteomes" id="UP000214646"/>
    </source>
</evidence>
<keyword evidence="2" id="KW-1185">Reference proteome</keyword>
<organism evidence="1 2">
    <name type="scientific">Fimbriiglobus ruber</name>
    <dbReference type="NCBI Taxonomy" id="1908690"/>
    <lineage>
        <taxon>Bacteria</taxon>
        <taxon>Pseudomonadati</taxon>
        <taxon>Planctomycetota</taxon>
        <taxon>Planctomycetia</taxon>
        <taxon>Gemmatales</taxon>
        <taxon>Gemmataceae</taxon>
        <taxon>Fimbriiglobus</taxon>
    </lineage>
</organism>
<accession>A0A225CZ59</accession>
<dbReference type="AlphaFoldDB" id="A0A225CZ59"/>